<name>A0A1H9YML4_9PROT</name>
<evidence type="ECO:0000313" key="1">
    <source>
        <dbReference type="EMBL" id="SES70364.1"/>
    </source>
</evidence>
<keyword evidence="2" id="KW-1185">Reference proteome</keyword>
<accession>A0A1H9YML4</accession>
<evidence type="ECO:0000313" key="2">
    <source>
        <dbReference type="Proteomes" id="UP000199345"/>
    </source>
</evidence>
<dbReference type="AlphaFoldDB" id="A0A1H9YML4"/>
<proteinExistence type="predicted"/>
<protein>
    <submittedName>
        <fullName evidence="1">Uncharacterized protein</fullName>
    </submittedName>
</protein>
<dbReference type="EMBL" id="FOIA01000002">
    <property type="protein sequence ID" value="SES70364.1"/>
    <property type="molecule type" value="Genomic_DNA"/>
</dbReference>
<sequence length="45" mass="5186">MMINLNRMRRVEEETLHGMAMLIDSISAHAAEKTIYNVDLAVIFH</sequence>
<reference evidence="2" key="1">
    <citation type="submission" date="2016-10" db="EMBL/GenBank/DDBJ databases">
        <authorList>
            <person name="Varghese N."/>
            <person name="Submissions S."/>
        </authorList>
    </citation>
    <scope>NUCLEOTIDE SEQUENCE [LARGE SCALE GENOMIC DNA]</scope>
    <source>
        <strain evidence="2">Nm71</strain>
    </source>
</reference>
<gene>
    <name evidence="1" type="ORF">SAMN05216326_10278</name>
</gene>
<dbReference type="Proteomes" id="UP000199345">
    <property type="component" value="Unassembled WGS sequence"/>
</dbReference>
<organism evidence="1 2">
    <name type="scientific">Nitrosomonas marina</name>
    <dbReference type="NCBI Taxonomy" id="917"/>
    <lineage>
        <taxon>Bacteria</taxon>
        <taxon>Pseudomonadati</taxon>
        <taxon>Pseudomonadota</taxon>
        <taxon>Betaproteobacteria</taxon>
        <taxon>Nitrosomonadales</taxon>
        <taxon>Nitrosomonadaceae</taxon>
        <taxon>Nitrosomonas</taxon>
    </lineage>
</organism>